<dbReference type="GO" id="GO:0016020">
    <property type="term" value="C:membrane"/>
    <property type="evidence" value="ECO:0007669"/>
    <property type="project" value="UniProtKB-SubCell"/>
</dbReference>
<keyword evidence="7" id="KW-0507">mRNA processing</keyword>
<feature type="region of interest" description="Disordered" evidence="28">
    <location>
        <begin position="978"/>
        <end position="997"/>
    </location>
</feature>
<feature type="compositionally biased region" description="Polar residues" evidence="28">
    <location>
        <begin position="291"/>
        <end position="311"/>
    </location>
</feature>
<name>A0A8K0GNP6_9ROSA</name>
<evidence type="ECO:0000256" key="23">
    <source>
        <dbReference type="ARBA" id="ARBA00023242"/>
    </source>
</evidence>
<keyword evidence="6" id="KW-0433">Leucine-rich repeat</keyword>
<dbReference type="InterPro" id="IPR000719">
    <property type="entry name" value="Prot_kinase_dom"/>
</dbReference>
<dbReference type="InterPro" id="IPR013210">
    <property type="entry name" value="LRR_N_plant-typ"/>
</dbReference>
<keyword evidence="19 29" id="KW-0472">Membrane</keyword>
<feature type="region of interest" description="Disordered" evidence="28">
    <location>
        <begin position="807"/>
        <end position="968"/>
    </location>
</feature>
<evidence type="ECO:0000256" key="8">
    <source>
        <dbReference type="ARBA" id="ARBA00022679"/>
    </source>
</evidence>
<comment type="similarity">
    <text evidence="24">Belongs to the DEAD box helicase family. DEAH subfamily. PRP16 sub-subfamily.</text>
</comment>
<keyword evidence="4" id="KW-0723">Serine/threonine-protein kinase</keyword>
<dbReference type="InterPro" id="IPR027417">
    <property type="entry name" value="P-loop_NTPase"/>
</dbReference>
<dbReference type="InterPro" id="IPR011709">
    <property type="entry name" value="DEAD-box_helicase_OB_fold"/>
</dbReference>
<dbReference type="PROSITE" id="PS51192">
    <property type="entry name" value="HELICASE_ATP_BIND_1"/>
    <property type="match status" value="1"/>
</dbReference>
<evidence type="ECO:0000256" key="28">
    <source>
        <dbReference type="SAM" id="MobiDB-lite"/>
    </source>
</evidence>
<evidence type="ECO:0000256" key="2">
    <source>
        <dbReference type="ARBA" id="ARBA00004479"/>
    </source>
</evidence>
<reference evidence="33" key="1">
    <citation type="submission" date="2020-03" db="EMBL/GenBank/DDBJ databases">
        <title>A high-quality chromosome-level genome assembly of a woody plant with both climbing and erect habits, Rhamnella rubrinervis.</title>
        <authorList>
            <person name="Lu Z."/>
            <person name="Yang Y."/>
            <person name="Zhu X."/>
            <person name="Sun Y."/>
        </authorList>
    </citation>
    <scope>NUCLEOTIDE SEQUENCE</scope>
    <source>
        <strain evidence="33">BYM</strain>
        <tissue evidence="33">Leaf</tissue>
    </source>
</reference>
<dbReference type="InterPro" id="IPR011009">
    <property type="entry name" value="Kinase-like_dom_sf"/>
</dbReference>
<dbReference type="FunFam" id="3.80.10.10:FF:000722">
    <property type="entry name" value="Leucine-rich repeat receptor-like protein kinase"/>
    <property type="match status" value="1"/>
</dbReference>
<feature type="compositionally biased region" description="Polar residues" evidence="28">
    <location>
        <begin position="1087"/>
        <end position="1104"/>
    </location>
</feature>
<dbReference type="SMART" id="SM00490">
    <property type="entry name" value="HELICc"/>
    <property type="match status" value="1"/>
</dbReference>
<dbReference type="Pfam" id="PF00560">
    <property type="entry name" value="LRR_1"/>
    <property type="match status" value="4"/>
</dbReference>
<dbReference type="InterPro" id="IPR032675">
    <property type="entry name" value="LRR_dom_sf"/>
</dbReference>
<protein>
    <submittedName>
        <fullName evidence="33">Uncharacterized protein</fullName>
    </submittedName>
</protein>
<dbReference type="Pfam" id="PF21010">
    <property type="entry name" value="HA2_C"/>
    <property type="match status" value="1"/>
</dbReference>
<dbReference type="Pfam" id="PF00271">
    <property type="entry name" value="Helicase_C"/>
    <property type="match status" value="1"/>
</dbReference>
<evidence type="ECO:0000259" key="32">
    <source>
        <dbReference type="PROSITE" id="PS51194"/>
    </source>
</evidence>
<dbReference type="OrthoDB" id="10253254at2759"/>
<dbReference type="SMART" id="SM00847">
    <property type="entry name" value="HA2"/>
    <property type="match status" value="1"/>
</dbReference>
<dbReference type="Pfam" id="PF00069">
    <property type="entry name" value="Pkinase"/>
    <property type="match status" value="1"/>
</dbReference>
<evidence type="ECO:0000256" key="21">
    <source>
        <dbReference type="ARBA" id="ARBA00023180"/>
    </source>
</evidence>
<keyword evidence="8" id="KW-0808">Transferase</keyword>
<dbReference type="InterPro" id="IPR011545">
    <property type="entry name" value="DEAD/DEAH_box_helicase_dom"/>
</dbReference>
<dbReference type="FunFam" id="3.40.50.300:FF:000615">
    <property type="entry name" value="pre-mRNA-splicing factor ATP-dependent RNA helicase DEAH7"/>
    <property type="match status" value="1"/>
</dbReference>
<evidence type="ECO:0000256" key="16">
    <source>
        <dbReference type="ARBA" id="ARBA00022806"/>
    </source>
</evidence>
<keyword evidence="21" id="KW-0325">Glycoprotein</keyword>
<evidence type="ECO:0000256" key="26">
    <source>
        <dbReference type="ARBA" id="ARBA00047984"/>
    </source>
</evidence>
<comment type="similarity">
    <text evidence="3">Belongs to the protein kinase superfamily. Ser/Thr protein kinase family.</text>
</comment>
<keyword evidence="14" id="KW-0418">Kinase</keyword>
<keyword evidence="10" id="KW-0747">Spliceosome</keyword>
<keyword evidence="15" id="KW-0378">Hydrolase</keyword>
<evidence type="ECO:0000256" key="17">
    <source>
        <dbReference type="ARBA" id="ARBA00022840"/>
    </source>
</evidence>
<feature type="transmembrane region" description="Helical" evidence="29">
    <location>
        <begin position="6"/>
        <end position="27"/>
    </location>
</feature>
<comment type="catalytic activity">
    <reaction evidence="26">
        <text>ATP + H2O = ADP + phosphate + H(+)</text>
        <dbReference type="Rhea" id="RHEA:13065"/>
        <dbReference type="ChEBI" id="CHEBI:15377"/>
        <dbReference type="ChEBI" id="CHEBI:15378"/>
        <dbReference type="ChEBI" id="CHEBI:30616"/>
        <dbReference type="ChEBI" id="CHEBI:43474"/>
        <dbReference type="ChEBI" id="CHEBI:456216"/>
        <dbReference type="EC" id="3.6.4.13"/>
    </reaction>
</comment>
<evidence type="ECO:0000259" key="31">
    <source>
        <dbReference type="PROSITE" id="PS51192"/>
    </source>
</evidence>
<dbReference type="InterPro" id="IPR001611">
    <property type="entry name" value="Leu-rich_rpt"/>
</dbReference>
<dbReference type="Proteomes" id="UP000796880">
    <property type="component" value="Unassembled WGS sequence"/>
</dbReference>
<dbReference type="Pfam" id="PF00270">
    <property type="entry name" value="DEAD"/>
    <property type="match status" value="1"/>
</dbReference>
<dbReference type="EMBL" id="VOIH02000012">
    <property type="protein sequence ID" value="KAF3431068.1"/>
    <property type="molecule type" value="Genomic_DNA"/>
</dbReference>
<dbReference type="PANTHER" id="PTHR18934">
    <property type="entry name" value="ATP-DEPENDENT RNA HELICASE"/>
    <property type="match status" value="1"/>
</dbReference>
<keyword evidence="5" id="KW-0597">Phosphoprotein</keyword>
<dbReference type="FunFam" id="3.30.200.20:FF:000467">
    <property type="entry name" value="Leucine-rich repeat receptor-like protein kinase"/>
    <property type="match status" value="1"/>
</dbReference>
<dbReference type="SUPFAM" id="SSF52540">
    <property type="entry name" value="P-loop containing nucleoside triphosphate hydrolases"/>
    <property type="match status" value="1"/>
</dbReference>
<keyword evidence="13" id="KW-0547">Nucleotide-binding</keyword>
<comment type="subcellular location">
    <subcellularLocation>
        <location evidence="2">Membrane</location>
        <topology evidence="2">Single-pass type I membrane protein</topology>
    </subcellularLocation>
    <subcellularLocation>
        <location evidence="1">Nucleus</location>
    </subcellularLocation>
</comment>
<dbReference type="PROSITE" id="PS00108">
    <property type="entry name" value="PROTEIN_KINASE_ST"/>
    <property type="match status" value="1"/>
</dbReference>
<dbReference type="GO" id="GO:0004674">
    <property type="term" value="F:protein serine/threonine kinase activity"/>
    <property type="evidence" value="ECO:0007669"/>
    <property type="project" value="UniProtKB-KW"/>
</dbReference>
<keyword evidence="11" id="KW-0732">Signal</keyword>
<sequence>MKKKSFYLVVIFFLVHLQVLELSFSLTQDGLSLLSLKSAVDQPSDGSVFSDWNEDDPTPCHWSGISCMNISGFPDPRVVGIAMSGKNLRGYIPSEIGTLVYLRRLNLHSNNFYGSIPAQLFNATSLHSIFLYGNNLSGTLPPSICNLPRIQNIDLSNNSLSGPISKEFMNCKQLQRLILTRNKFSGEIPTGIWSEMENLLQLDLSSNEFTGSIPEDIGELKSLSGTLNVSYNHLSGKIPKSLGNLPVMVSFDLRHNNLSGEIPQTGSFANQGPTAFLGNPQLCGFPLQKSCRNSAQKPPGTSTSGKESANGSKKGLSPGLIILISVADAAGVAFIGLIIIYIYWKKKDNSNGCSCTGKRKFGDNEKTQLCSCPCINGFGNEDSELEDPEKAERGRGEGELVAIDKGFTFELDELLRASAYVLGKSGLGIVYKVVLGNGIPVAVRRLGEGGEQRYKEFAAEVQAIGRIKHPNIVKLRAYYWAPDEKLLISDFISNGNLGYALRGRNGQPSTSLSWSTRLKIAKGTARGLAYLHECSPRKFVHGDIKPSNILLDNEFQPLISDFGLNRLINITGNNPSSGGFIGGALPYLKSVQTEKANNYRAPEARVPGNRPTQKWDVYSFGVVLLELLTGKSPELSPTTSTSIEVPDLVRWVKKGFEEEIPLPEMVDSVLLHEVHAKKEVLALFHVALACTEADPEVRPRMKTVSENLDRIGTGDSTLSMVHSARLPLKRGNAETFDLDKTTATLEPENVTGGGLYVPGKDRVFFRPPEKKSLLGLDVLAKEKRGGAMVDGGFKAPRDRVASVMASIEEAENSESSGIEDIRSNASNNTRKHASRKYRETAVNETREIESTVTEEKQVNDASGTHHSSEYTSSDGLAQPLRNSQIVRSRSYRNDRDDHGSERRDYRGRYERDDRRSERRDYRGRYERDDCSSERTDYNKENNRRVKQRHIDDSEEQYSGGGSRDRYEREYGVEYGRKRSRYESSKRTPGKYDWDDGRWEWEDTPRRDSYSSNSSTSRRHQPSPSPMLIGASPDARLVSPWLDGHSQHSTGSNASPWDHVSPSPVPIRATGTAVNSSSFRRGGRSDFPTENSQSYENGESGNTVSTEEHKYDITESMRQEMEYNSDRAWYDREEGNATFNEETASFFLGDEDSFQKKEAELAKRLVRRDGTKMTLAQSKKLSQLTADNAQWEDRQLLRSGAVRSTEVQTDFDDEEERKVILLVHDTKPPFLDGRVVYTKQADPIMPIKDPTSDMAIIARKGSALVREIHEKQSKNKSRQRFWELAGSRLGDILGVEKSAEQIDADTAAVGENGEVDFKEDARFSQHLKKEEAVSDFAKSKTMSEQRQYLPIFSERDGLMQTIRENQVVVVVGETGSGKTTQLTQYLHEDGYTKNGIVGCTQPRRVAAMSVAKRVSEEMETELGDKVGYAIRFEDKTSRNTIIKYMTDGVLLRETLKDADLEKYRVIVMDEAHERSLSTDVLFGILKKVVARRRDFKLIVTSATLNADKFSTFFGSVPIFRIPGRTFPVNTLYSKTPCEDYVEAAVKQAMTIHITSPPGDVLIFMTGQDEIEAACYSLAERMEQLISSTQKAVPKLLILPIYSQLPADLQAKIFQKAEDGARKCIVATNIAETSLTVDGIFYVIDTGYGKMKVYNPRMGMDALQVFPISRAAADQRQGRAGRTGPGTCYRLYTDSAYQNEMLPSPVPEIQRTNLGNVVLLLKSLKVDNLLDFDFMDPPPQENILNSMYQLWVLGALNNVGSLTDLGWKMVEFPLDPPLAKMLLMGEQLGCINEVVTIVSMLSVPSVFFRPKDRIEESDAAREKFFIPESDHLTLYNVYQQWEQHDRRGDWCNDHFLHVKGLRKAREVRSQLVDILNQLKIPLTSCWPDTDIVRKAICSAYFHNSARLKGVGEYVNCRNGMPCHLHPSSALYGMGCTPDYVVYHELVLTSKEYMQCATAVEPHWLAELGPMFFSVKDSDTSLLEHKKRQKEEKTAMEEEMENLRKVQAEAEKENKEREREKRAKRQQRVATPGLRQGSSTYLRPKKLGL</sequence>
<dbReference type="InterPro" id="IPR014001">
    <property type="entry name" value="Helicase_ATP-bd"/>
</dbReference>
<dbReference type="PROSITE" id="PS51194">
    <property type="entry name" value="HELICASE_CTER"/>
    <property type="match status" value="1"/>
</dbReference>
<keyword evidence="12" id="KW-0677">Repeat</keyword>
<feature type="region of interest" description="Disordered" evidence="28">
    <location>
        <begin position="2003"/>
        <end position="2046"/>
    </location>
</feature>
<dbReference type="GO" id="GO:0016787">
    <property type="term" value="F:hydrolase activity"/>
    <property type="evidence" value="ECO:0007669"/>
    <property type="project" value="UniProtKB-KW"/>
</dbReference>
<dbReference type="FunFam" id="3.80.10.10:FF:000101">
    <property type="entry name" value="LRR receptor-like serine/threonine-protein kinase ERECTA"/>
    <property type="match status" value="1"/>
</dbReference>
<dbReference type="GO" id="GO:0005524">
    <property type="term" value="F:ATP binding"/>
    <property type="evidence" value="ECO:0007669"/>
    <property type="project" value="UniProtKB-KW"/>
</dbReference>
<evidence type="ECO:0000259" key="30">
    <source>
        <dbReference type="PROSITE" id="PS50011"/>
    </source>
</evidence>
<evidence type="ECO:0000256" key="24">
    <source>
        <dbReference type="ARBA" id="ARBA00038040"/>
    </source>
</evidence>
<comment type="caution">
    <text evidence="33">The sequence shown here is derived from an EMBL/GenBank/DDBJ whole genome shotgun (WGS) entry which is preliminary data.</text>
</comment>
<evidence type="ECO:0000256" key="10">
    <source>
        <dbReference type="ARBA" id="ARBA00022728"/>
    </source>
</evidence>
<organism evidence="33 34">
    <name type="scientific">Rhamnella rubrinervis</name>
    <dbReference type="NCBI Taxonomy" id="2594499"/>
    <lineage>
        <taxon>Eukaryota</taxon>
        <taxon>Viridiplantae</taxon>
        <taxon>Streptophyta</taxon>
        <taxon>Embryophyta</taxon>
        <taxon>Tracheophyta</taxon>
        <taxon>Spermatophyta</taxon>
        <taxon>Magnoliopsida</taxon>
        <taxon>eudicotyledons</taxon>
        <taxon>Gunneridae</taxon>
        <taxon>Pentapetalae</taxon>
        <taxon>rosids</taxon>
        <taxon>fabids</taxon>
        <taxon>Rosales</taxon>
        <taxon>Rhamnaceae</taxon>
        <taxon>rhamnoid group</taxon>
        <taxon>Rhamneae</taxon>
        <taxon>Rhamnella</taxon>
    </lineage>
</organism>
<dbReference type="Pfam" id="PF04408">
    <property type="entry name" value="WHD_HA2"/>
    <property type="match status" value="1"/>
</dbReference>
<comment type="catalytic activity">
    <reaction evidence="25">
        <text>L-threonyl-[protein] + ATP = O-phospho-L-threonyl-[protein] + ADP + H(+)</text>
        <dbReference type="Rhea" id="RHEA:46608"/>
        <dbReference type="Rhea" id="RHEA-COMP:11060"/>
        <dbReference type="Rhea" id="RHEA-COMP:11605"/>
        <dbReference type="ChEBI" id="CHEBI:15378"/>
        <dbReference type="ChEBI" id="CHEBI:30013"/>
        <dbReference type="ChEBI" id="CHEBI:30616"/>
        <dbReference type="ChEBI" id="CHEBI:61977"/>
        <dbReference type="ChEBI" id="CHEBI:456216"/>
        <dbReference type="EC" id="2.7.11.1"/>
    </reaction>
</comment>
<evidence type="ECO:0000256" key="1">
    <source>
        <dbReference type="ARBA" id="ARBA00004123"/>
    </source>
</evidence>
<dbReference type="Pfam" id="PF08263">
    <property type="entry name" value="LRRNT_2"/>
    <property type="match status" value="1"/>
</dbReference>
<evidence type="ECO:0000256" key="7">
    <source>
        <dbReference type="ARBA" id="ARBA00022664"/>
    </source>
</evidence>
<evidence type="ECO:0000256" key="19">
    <source>
        <dbReference type="ARBA" id="ARBA00023136"/>
    </source>
</evidence>
<feature type="compositionally biased region" description="Basic and acidic residues" evidence="28">
    <location>
        <begin position="836"/>
        <end position="858"/>
    </location>
</feature>
<keyword evidence="18 29" id="KW-1133">Transmembrane helix</keyword>
<dbReference type="GO" id="GO:0005681">
    <property type="term" value="C:spliceosomal complex"/>
    <property type="evidence" value="ECO:0007669"/>
    <property type="project" value="UniProtKB-KW"/>
</dbReference>
<dbReference type="PROSITE" id="PS50011">
    <property type="entry name" value="PROTEIN_KINASE_DOM"/>
    <property type="match status" value="1"/>
</dbReference>
<dbReference type="Gene3D" id="3.40.50.300">
    <property type="entry name" value="P-loop containing nucleotide triphosphate hydrolases"/>
    <property type="match status" value="2"/>
</dbReference>
<dbReference type="PANTHER" id="PTHR18934:SF91">
    <property type="entry name" value="PRE-MRNA-SPLICING FACTOR ATP-DEPENDENT RNA HELICASE PRP16"/>
    <property type="match status" value="1"/>
</dbReference>
<evidence type="ECO:0000256" key="12">
    <source>
        <dbReference type="ARBA" id="ARBA00022737"/>
    </source>
</evidence>
<feature type="domain" description="Helicase C-terminal" evidence="32">
    <location>
        <begin position="1543"/>
        <end position="1723"/>
    </location>
</feature>
<keyword evidence="16" id="KW-0347">Helicase</keyword>
<dbReference type="GO" id="GO:0000398">
    <property type="term" value="P:mRNA splicing, via spliceosome"/>
    <property type="evidence" value="ECO:0007669"/>
    <property type="project" value="UniProtKB-ARBA"/>
</dbReference>
<keyword evidence="23" id="KW-0539">Nucleus</keyword>
<dbReference type="Gene3D" id="1.20.120.1080">
    <property type="match status" value="1"/>
</dbReference>
<evidence type="ECO:0000256" key="4">
    <source>
        <dbReference type="ARBA" id="ARBA00022527"/>
    </source>
</evidence>
<keyword evidence="34" id="KW-1185">Reference proteome</keyword>
<evidence type="ECO:0000256" key="15">
    <source>
        <dbReference type="ARBA" id="ARBA00022801"/>
    </source>
</evidence>
<feature type="region of interest" description="Disordered" evidence="28">
    <location>
        <begin position="291"/>
        <end position="313"/>
    </location>
</feature>
<feature type="compositionally biased region" description="Polar residues" evidence="28">
    <location>
        <begin position="859"/>
        <end position="887"/>
    </location>
</feature>
<keyword evidence="17" id="KW-0067">ATP-binding</keyword>
<keyword evidence="22" id="KW-0508">mRNA splicing</keyword>
<feature type="compositionally biased region" description="Basic and acidic residues" evidence="28">
    <location>
        <begin position="2003"/>
        <end position="2018"/>
    </location>
</feature>
<dbReference type="FunFam" id="1.10.510.10:FF:001023">
    <property type="entry name" value="Os07g0541700 protein"/>
    <property type="match status" value="1"/>
</dbReference>
<evidence type="ECO:0000256" key="27">
    <source>
        <dbReference type="ARBA" id="ARBA00048679"/>
    </source>
</evidence>
<evidence type="ECO:0000256" key="20">
    <source>
        <dbReference type="ARBA" id="ARBA00023170"/>
    </source>
</evidence>
<dbReference type="Gene3D" id="3.30.200.20">
    <property type="entry name" value="Phosphorylase Kinase, domain 1"/>
    <property type="match status" value="1"/>
</dbReference>
<feature type="domain" description="Protein kinase" evidence="30">
    <location>
        <begin position="416"/>
        <end position="718"/>
    </location>
</feature>
<feature type="compositionally biased region" description="Basic and acidic residues" evidence="28">
    <location>
        <begin position="891"/>
        <end position="951"/>
    </location>
</feature>
<evidence type="ECO:0000256" key="11">
    <source>
        <dbReference type="ARBA" id="ARBA00022729"/>
    </source>
</evidence>
<evidence type="ECO:0000256" key="6">
    <source>
        <dbReference type="ARBA" id="ARBA00022614"/>
    </source>
</evidence>
<dbReference type="FunFam" id="3.40.50.300:FF:000007">
    <property type="entry name" value="Pre-mRNA-splicing factor ATP-dependent RNA helicase"/>
    <property type="match status" value="1"/>
</dbReference>
<comment type="catalytic activity">
    <reaction evidence="27">
        <text>L-seryl-[protein] + ATP = O-phospho-L-seryl-[protein] + ADP + H(+)</text>
        <dbReference type="Rhea" id="RHEA:17989"/>
        <dbReference type="Rhea" id="RHEA-COMP:9863"/>
        <dbReference type="Rhea" id="RHEA-COMP:11604"/>
        <dbReference type="ChEBI" id="CHEBI:15378"/>
        <dbReference type="ChEBI" id="CHEBI:29999"/>
        <dbReference type="ChEBI" id="CHEBI:30616"/>
        <dbReference type="ChEBI" id="CHEBI:83421"/>
        <dbReference type="ChEBI" id="CHEBI:456216"/>
        <dbReference type="EC" id="2.7.11.1"/>
    </reaction>
</comment>
<evidence type="ECO:0000256" key="14">
    <source>
        <dbReference type="ARBA" id="ARBA00022777"/>
    </source>
</evidence>
<evidence type="ECO:0000256" key="29">
    <source>
        <dbReference type="SAM" id="Phobius"/>
    </source>
</evidence>
<feature type="region of interest" description="Disordered" evidence="28">
    <location>
        <begin position="1002"/>
        <end position="1107"/>
    </location>
</feature>
<evidence type="ECO:0000256" key="13">
    <source>
        <dbReference type="ARBA" id="ARBA00022741"/>
    </source>
</evidence>
<feature type="transmembrane region" description="Helical" evidence="29">
    <location>
        <begin position="320"/>
        <end position="344"/>
    </location>
</feature>
<dbReference type="CDD" id="cd14066">
    <property type="entry name" value="STKc_IRAK"/>
    <property type="match status" value="1"/>
</dbReference>
<dbReference type="SUPFAM" id="SSF52058">
    <property type="entry name" value="L domain-like"/>
    <property type="match status" value="1"/>
</dbReference>
<evidence type="ECO:0000256" key="5">
    <source>
        <dbReference type="ARBA" id="ARBA00022553"/>
    </source>
</evidence>
<keyword evidence="9 29" id="KW-0812">Transmembrane</keyword>
<evidence type="ECO:0000256" key="22">
    <source>
        <dbReference type="ARBA" id="ARBA00023187"/>
    </source>
</evidence>
<evidence type="ECO:0000256" key="18">
    <source>
        <dbReference type="ARBA" id="ARBA00022989"/>
    </source>
</evidence>
<evidence type="ECO:0000313" key="33">
    <source>
        <dbReference type="EMBL" id="KAF3431068.1"/>
    </source>
</evidence>
<feature type="domain" description="Helicase ATP-binding" evidence="31">
    <location>
        <begin position="1358"/>
        <end position="1521"/>
    </location>
</feature>
<accession>A0A8K0GNP6</accession>
<evidence type="ECO:0000313" key="34">
    <source>
        <dbReference type="Proteomes" id="UP000796880"/>
    </source>
</evidence>
<dbReference type="GO" id="GO:0003723">
    <property type="term" value="F:RNA binding"/>
    <property type="evidence" value="ECO:0007669"/>
    <property type="project" value="TreeGrafter"/>
</dbReference>
<dbReference type="Pfam" id="PF07717">
    <property type="entry name" value="OB_NTP_bind"/>
    <property type="match status" value="1"/>
</dbReference>
<evidence type="ECO:0000256" key="9">
    <source>
        <dbReference type="ARBA" id="ARBA00022692"/>
    </source>
</evidence>
<dbReference type="Gene3D" id="1.10.510.10">
    <property type="entry name" value="Transferase(Phosphotransferase) domain 1"/>
    <property type="match status" value="1"/>
</dbReference>
<dbReference type="FunFam" id="1.20.120.1080:FF:000018">
    <property type="entry name" value="Pre-mRNA-splicing factor ATP-dependent RNA helicase prp16"/>
    <property type="match status" value="1"/>
</dbReference>
<dbReference type="InterPro" id="IPR007502">
    <property type="entry name" value="Helicase-assoc_dom"/>
</dbReference>
<dbReference type="CDD" id="cd18791">
    <property type="entry name" value="SF2_C_RHA"/>
    <property type="match status" value="1"/>
</dbReference>
<dbReference type="GO" id="GO:0003724">
    <property type="term" value="F:RNA helicase activity"/>
    <property type="evidence" value="ECO:0007669"/>
    <property type="project" value="UniProtKB-EC"/>
</dbReference>
<dbReference type="Gene3D" id="3.80.10.10">
    <property type="entry name" value="Ribonuclease Inhibitor"/>
    <property type="match status" value="2"/>
</dbReference>
<dbReference type="SMART" id="SM00487">
    <property type="entry name" value="DEXDc"/>
    <property type="match status" value="1"/>
</dbReference>
<evidence type="ECO:0000256" key="3">
    <source>
        <dbReference type="ARBA" id="ARBA00008684"/>
    </source>
</evidence>
<dbReference type="InterPro" id="IPR001650">
    <property type="entry name" value="Helicase_C-like"/>
</dbReference>
<dbReference type="InterPro" id="IPR008271">
    <property type="entry name" value="Ser/Thr_kinase_AS"/>
</dbReference>
<keyword evidence="20" id="KW-0675">Receptor</keyword>
<dbReference type="SMART" id="SM00220">
    <property type="entry name" value="S_TKc"/>
    <property type="match status" value="1"/>
</dbReference>
<proteinExistence type="inferred from homology"/>
<gene>
    <name evidence="33" type="ORF">FNV43_RR25798</name>
</gene>
<dbReference type="InterPro" id="IPR048333">
    <property type="entry name" value="HA2_WH"/>
</dbReference>
<evidence type="ECO:0000256" key="25">
    <source>
        <dbReference type="ARBA" id="ARBA00047899"/>
    </source>
</evidence>
<dbReference type="SUPFAM" id="SSF56112">
    <property type="entry name" value="Protein kinase-like (PK-like)"/>
    <property type="match status" value="1"/>
</dbReference>